<proteinExistence type="predicted"/>
<sequence length="442" mass="48616">MVSKNTKYLKGARLIDGHGGAPVQDAAVVIEDDKIKSVGTAASLPATPDMQVIDAGNYSILPGLIDTHVHIAAFNPATFKNYRVSIFEVSPELQSYYTLFHAQLCFEMGFTTLRDLGRMTTRGQNTAAMVALRDAINNGVLTGPRLVVCGRASISNGHLDLTLPRAAYRDYMTDLVADGPWELRKLARQQLRHGVDCIKTAASGGGGTDKEEPDVRNMTQEELDAVVDESHAFHKHTAVHCFTSESHRMAVRAKVDTIEHIVFTDDDTIKMIRDAGIPVVPTLSHRTDHAIEVRRQHGTPEFILTKMKKIQPYTFESFQKMHQAGITLAMGTDLGVDPHMGENAGELEIYVKLGMTPLEAITTATKTAAEAIKLGRHIGTIEPGKLADIIVVDGDPSKDITVLQKKDNIKLVMKDGTAFVDKISKDKKYVIHSEQKQWKIVD</sequence>
<dbReference type="CDD" id="cd01299">
    <property type="entry name" value="Met_dep_hydrolase_A"/>
    <property type="match status" value="1"/>
</dbReference>
<dbReference type="Gene3D" id="3.20.20.140">
    <property type="entry name" value="Metal-dependent hydrolases"/>
    <property type="match status" value="1"/>
</dbReference>
<evidence type="ECO:0000259" key="1">
    <source>
        <dbReference type="Pfam" id="PF01979"/>
    </source>
</evidence>
<dbReference type="PANTHER" id="PTHR43135">
    <property type="entry name" value="ALPHA-D-RIBOSE 1-METHYLPHOSPHONATE 5-TRIPHOSPHATE DIPHOSPHATASE"/>
    <property type="match status" value="1"/>
</dbReference>
<evidence type="ECO:0000313" key="3">
    <source>
        <dbReference type="Proteomes" id="UP001549076"/>
    </source>
</evidence>
<dbReference type="SUPFAM" id="SSF51556">
    <property type="entry name" value="Metallo-dependent hydrolases"/>
    <property type="match status" value="1"/>
</dbReference>
<dbReference type="EMBL" id="JBEPML010000028">
    <property type="protein sequence ID" value="MET3794732.1"/>
    <property type="molecule type" value="Genomic_DNA"/>
</dbReference>
<dbReference type="Proteomes" id="UP001549076">
    <property type="component" value="Unassembled WGS sequence"/>
</dbReference>
<dbReference type="Pfam" id="PF01979">
    <property type="entry name" value="Amidohydro_1"/>
    <property type="match status" value="1"/>
</dbReference>
<gene>
    <name evidence="2" type="ORF">ABID37_004972</name>
</gene>
<feature type="domain" description="Amidohydrolase-related" evidence="1">
    <location>
        <begin position="60"/>
        <end position="417"/>
    </location>
</feature>
<dbReference type="RefSeq" id="WP_354199643.1">
    <property type="nucleotide sequence ID" value="NZ_JBEPML010000028.1"/>
</dbReference>
<dbReference type="InterPro" id="IPR006680">
    <property type="entry name" value="Amidohydro-rel"/>
</dbReference>
<reference evidence="2 3" key="1">
    <citation type="submission" date="2024-06" db="EMBL/GenBank/DDBJ databases">
        <title>Genomic Encyclopedia of Type Strains, Phase IV (KMG-IV): sequencing the most valuable type-strain genomes for metagenomic binning, comparative biology and taxonomic classification.</title>
        <authorList>
            <person name="Goeker M."/>
        </authorList>
    </citation>
    <scope>NUCLEOTIDE SEQUENCE [LARGE SCALE GENOMIC DNA]</scope>
    <source>
        <strain evidence="2 3">DSM 27865</strain>
    </source>
</reference>
<organism evidence="2 3">
    <name type="scientific">Aquamicrobium terrae</name>
    <dbReference type="NCBI Taxonomy" id="1324945"/>
    <lineage>
        <taxon>Bacteria</taxon>
        <taxon>Pseudomonadati</taxon>
        <taxon>Pseudomonadota</taxon>
        <taxon>Alphaproteobacteria</taxon>
        <taxon>Hyphomicrobiales</taxon>
        <taxon>Phyllobacteriaceae</taxon>
        <taxon>Aquamicrobium</taxon>
    </lineage>
</organism>
<keyword evidence="3" id="KW-1185">Reference proteome</keyword>
<dbReference type="SUPFAM" id="SSF51338">
    <property type="entry name" value="Composite domain of metallo-dependent hydrolases"/>
    <property type="match status" value="1"/>
</dbReference>
<dbReference type="Gene3D" id="2.30.40.10">
    <property type="entry name" value="Urease, subunit C, domain 1"/>
    <property type="match status" value="1"/>
</dbReference>
<dbReference type="InterPro" id="IPR032466">
    <property type="entry name" value="Metal_Hydrolase"/>
</dbReference>
<dbReference type="InterPro" id="IPR051781">
    <property type="entry name" value="Metallo-dep_Hydrolase"/>
</dbReference>
<evidence type="ECO:0000313" key="2">
    <source>
        <dbReference type="EMBL" id="MET3794732.1"/>
    </source>
</evidence>
<accession>A0ABV2N7E7</accession>
<name>A0ABV2N7E7_9HYPH</name>
<protein>
    <submittedName>
        <fullName evidence="2">Imidazolonepropionase-like amidohydrolase</fullName>
    </submittedName>
</protein>
<dbReference type="InterPro" id="IPR057744">
    <property type="entry name" value="OTAase-like"/>
</dbReference>
<dbReference type="PANTHER" id="PTHR43135:SF3">
    <property type="entry name" value="ALPHA-D-RIBOSE 1-METHYLPHOSPHONATE 5-TRIPHOSPHATE DIPHOSPHATASE"/>
    <property type="match status" value="1"/>
</dbReference>
<dbReference type="InterPro" id="IPR011059">
    <property type="entry name" value="Metal-dep_hydrolase_composite"/>
</dbReference>
<comment type="caution">
    <text evidence="2">The sequence shown here is derived from an EMBL/GenBank/DDBJ whole genome shotgun (WGS) entry which is preliminary data.</text>
</comment>